<dbReference type="EMBL" id="SOKU01000032">
    <property type="protein sequence ID" value="TES86922.1"/>
    <property type="molecule type" value="Genomic_DNA"/>
</dbReference>
<name>A0A523QM93_UNCAE</name>
<comment type="caution">
    <text evidence="2">The sequence shown here is derived from an EMBL/GenBank/DDBJ whole genome shotgun (WGS) entry which is preliminary data.</text>
</comment>
<evidence type="ECO:0000313" key="3">
    <source>
        <dbReference type="Proteomes" id="UP000320781"/>
    </source>
</evidence>
<organism evidence="2 3">
    <name type="scientific">Aerophobetes bacterium</name>
    <dbReference type="NCBI Taxonomy" id="2030807"/>
    <lineage>
        <taxon>Bacteria</taxon>
        <taxon>Candidatus Aerophobota</taxon>
    </lineage>
</organism>
<dbReference type="AlphaFoldDB" id="A0A523QM93"/>
<protein>
    <submittedName>
        <fullName evidence="2">Uncharacterized protein</fullName>
    </submittedName>
</protein>
<reference evidence="2 3" key="1">
    <citation type="submission" date="2019-03" db="EMBL/GenBank/DDBJ databases">
        <title>Metabolic potential of uncultured bacteria and archaea associated with petroleum seepage in deep-sea sediments.</title>
        <authorList>
            <person name="Dong X."/>
            <person name="Hubert C."/>
        </authorList>
    </citation>
    <scope>NUCLEOTIDE SEQUENCE [LARGE SCALE GENOMIC DNA]</scope>
    <source>
        <strain evidence="2">E44_bin92</strain>
    </source>
</reference>
<feature type="region of interest" description="Disordered" evidence="1">
    <location>
        <begin position="57"/>
        <end position="82"/>
    </location>
</feature>
<dbReference type="Gene3D" id="3.30.40.220">
    <property type="match status" value="1"/>
</dbReference>
<dbReference type="Proteomes" id="UP000320781">
    <property type="component" value="Unassembled WGS sequence"/>
</dbReference>
<proteinExistence type="predicted"/>
<feature type="compositionally biased region" description="Basic and acidic residues" evidence="1">
    <location>
        <begin position="65"/>
        <end position="82"/>
    </location>
</feature>
<sequence>MFDVTGVSYMLVSYDRGVADNPEKFRVRNRGYRAKNPEKFRAREIKYYAENREKILERRRKHRANNPDKHNPEKRKEQNREYRKSNPFRIKLLRSKQRSKKKGLAFDLDKEYLEQLWDECGGICSMTGIPMLIVSKEGTSPFVVSVDRIIPEKGYVKGNVRLISNWYNLTRRNFGDEFTHEMCQRVVEHCVPSINYGRRVGSPEGEDPAACPVVRRHYC</sequence>
<evidence type="ECO:0000256" key="1">
    <source>
        <dbReference type="SAM" id="MobiDB-lite"/>
    </source>
</evidence>
<gene>
    <name evidence="2" type="ORF">E3J95_00765</name>
</gene>
<accession>A0A523QM93</accession>
<evidence type="ECO:0000313" key="2">
    <source>
        <dbReference type="EMBL" id="TES86922.1"/>
    </source>
</evidence>